<evidence type="ECO:0000313" key="5">
    <source>
        <dbReference type="EMBL" id="RQW61980.1"/>
    </source>
</evidence>
<dbReference type="RefSeq" id="WP_124938318.1">
    <property type="nucleotide sequence ID" value="NZ_RJVQ01000008.1"/>
</dbReference>
<dbReference type="GO" id="GO:0005737">
    <property type="term" value="C:cytoplasm"/>
    <property type="evidence" value="ECO:0007669"/>
    <property type="project" value="UniProtKB-SubCell"/>
</dbReference>
<dbReference type="NCBIfam" id="NF001246">
    <property type="entry name" value="PRK00218.1-2"/>
    <property type="match status" value="1"/>
</dbReference>
<dbReference type="GO" id="GO:0005886">
    <property type="term" value="C:plasma membrane"/>
    <property type="evidence" value="ECO:0007669"/>
    <property type="project" value="UniProtKB-SubCell"/>
</dbReference>
<dbReference type="Proteomes" id="UP000281112">
    <property type="component" value="Unassembled WGS sequence"/>
</dbReference>
<dbReference type="InterPro" id="IPR035932">
    <property type="entry name" value="HflD-like_sf"/>
</dbReference>
<reference evidence="5 6" key="1">
    <citation type="submission" date="2018-11" db="EMBL/GenBank/DDBJ databases">
        <title>Vibrio LJC006 sp. nov., isolated from seawater during the bloom of the enteromorpha.</title>
        <authorList>
            <person name="Liang J."/>
        </authorList>
    </citation>
    <scope>NUCLEOTIDE SEQUENCE [LARGE SCALE GENOMIC DNA]</scope>
    <source>
        <strain evidence="5 6">LJC006</strain>
    </source>
</reference>
<accession>A0A3N9TD60</accession>
<evidence type="ECO:0000256" key="2">
    <source>
        <dbReference type="ARBA" id="ARBA00022490"/>
    </source>
</evidence>
<dbReference type="PANTHER" id="PTHR38100">
    <property type="entry name" value="HIGH FREQUENCY LYSOGENIZATION PROTEIN HFLD"/>
    <property type="match status" value="1"/>
</dbReference>
<name>A0A3N9TD60_9VIBR</name>
<dbReference type="Pfam" id="PF04356">
    <property type="entry name" value="DUF489"/>
    <property type="match status" value="1"/>
</dbReference>
<dbReference type="Gene3D" id="1.10.3890.10">
    <property type="entry name" value="HflD-like"/>
    <property type="match status" value="1"/>
</dbReference>
<proteinExistence type="inferred from homology"/>
<dbReference type="EMBL" id="RJVQ01000008">
    <property type="protein sequence ID" value="RQW61980.1"/>
    <property type="molecule type" value="Genomic_DNA"/>
</dbReference>
<dbReference type="OrthoDB" id="9788031at2"/>
<comment type="caution">
    <text evidence="5">The sequence shown here is derived from an EMBL/GenBank/DDBJ whole genome shotgun (WGS) entry which is preliminary data.</text>
</comment>
<evidence type="ECO:0000256" key="1">
    <source>
        <dbReference type="ARBA" id="ARBA00022475"/>
    </source>
</evidence>
<protein>
    <recommendedName>
        <fullName evidence="4">High frequency lysogenization protein HflD homolog</fullName>
    </recommendedName>
</protein>
<dbReference type="AlphaFoldDB" id="A0A3N9TD60"/>
<evidence type="ECO:0000256" key="4">
    <source>
        <dbReference type="HAMAP-Rule" id="MF_00695"/>
    </source>
</evidence>
<dbReference type="InterPro" id="IPR007451">
    <property type="entry name" value="HflD"/>
</dbReference>
<keyword evidence="2 4" id="KW-0963">Cytoplasm</keyword>
<dbReference type="NCBIfam" id="NF001248">
    <property type="entry name" value="PRK00218.1-4"/>
    <property type="match status" value="1"/>
</dbReference>
<keyword evidence="1 4" id="KW-1003">Cell membrane</keyword>
<comment type="subcellular location">
    <subcellularLocation>
        <location evidence="4">Cytoplasm</location>
    </subcellularLocation>
    <subcellularLocation>
        <location evidence="4">Cell membrane</location>
        <topology evidence="4">Peripheral membrane protein</topology>
        <orientation evidence="4">Cytoplasmic side</orientation>
    </subcellularLocation>
</comment>
<evidence type="ECO:0000256" key="3">
    <source>
        <dbReference type="ARBA" id="ARBA00023136"/>
    </source>
</evidence>
<keyword evidence="6" id="KW-1185">Reference proteome</keyword>
<keyword evidence="3 4" id="KW-0472">Membrane</keyword>
<dbReference type="SUPFAM" id="SSF101322">
    <property type="entry name" value="YcfC-like"/>
    <property type="match status" value="1"/>
</dbReference>
<dbReference type="HAMAP" id="MF_00695">
    <property type="entry name" value="HflD_protein"/>
    <property type="match status" value="1"/>
</dbReference>
<sequence>MSHSNYDRTIAFAGLCQAAALVQKVARDGSCDENAFEASLKAILNLNPNSTIDIFGDESNLKVGLEYLTNKLDSSPSGNELTRYIISIMALERKLNARNDAMSQLGDRLDTLVRQSEHFSILEEQMISNCASIYLDVISPIGPRIQISGTPSVLQQTLNQQKVRALLLSGIRCAVLWRQVGGKRRHLIFGRKKIVEQARILLARIH</sequence>
<comment type="similarity">
    <text evidence="4">Belongs to the HflD family.</text>
</comment>
<organism evidence="5 6">
    <name type="scientific">Vibrio viridaestus</name>
    <dbReference type="NCBI Taxonomy" id="2487322"/>
    <lineage>
        <taxon>Bacteria</taxon>
        <taxon>Pseudomonadati</taxon>
        <taxon>Pseudomonadota</taxon>
        <taxon>Gammaproteobacteria</taxon>
        <taxon>Vibrionales</taxon>
        <taxon>Vibrionaceae</taxon>
        <taxon>Vibrio</taxon>
    </lineage>
</organism>
<gene>
    <name evidence="4 5" type="primary">hflD</name>
    <name evidence="5" type="ORF">EES38_16555</name>
</gene>
<dbReference type="PANTHER" id="PTHR38100:SF1">
    <property type="entry name" value="HIGH FREQUENCY LYSOGENIZATION PROTEIN HFLD"/>
    <property type="match status" value="1"/>
</dbReference>
<evidence type="ECO:0000313" key="6">
    <source>
        <dbReference type="Proteomes" id="UP000281112"/>
    </source>
</evidence>